<evidence type="ECO:0000313" key="6">
    <source>
        <dbReference type="Proteomes" id="UP001569428"/>
    </source>
</evidence>
<evidence type="ECO:0000256" key="1">
    <source>
        <dbReference type="ARBA" id="ARBA00009477"/>
    </source>
</evidence>
<dbReference type="PANTHER" id="PTHR30469">
    <property type="entry name" value="MULTIDRUG RESISTANCE PROTEIN MDTA"/>
    <property type="match status" value="1"/>
</dbReference>
<feature type="compositionally biased region" description="Pro residues" evidence="2">
    <location>
        <begin position="369"/>
        <end position="379"/>
    </location>
</feature>
<comment type="caution">
    <text evidence="5">The sequence shown here is derived from an EMBL/GenBank/DDBJ whole genome shotgun (WGS) entry which is preliminary data.</text>
</comment>
<feature type="compositionally biased region" description="Basic and acidic residues" evidence="2">
    <location>
        <begin position="359"/>
        <end position="368"/>
    </location>
</feature>
<proteinExistence type="inferred from homology"/>
<evidence type="ECO:0000256" key="2">
    <source>
        <dbReference type="SAM" id="MobiDB-lite"/>
    </source>
</evidence>
<dbReference type="Gene3D" id="2.40.30.170">
    <property type="match status" value="1"/>
</dbReference>
<dbReference type="Pfam" id="PF25954">
    <property type="entry name" value="Beta-barrel_RND_2"/>
    <property type="match status" value="1"/>
</dbReference>
<dbReference type="RefSeq" id="WP_371838079.1">
    <property type="nucleotide sequence ID" value="NZ_JBGMEK010000009.1"/>
</dbReference>
<dbReference type="Proteomes" id="UP001569428">
    <property type="component" value="Unassembled WGS sequence"/>
</dbReference>
<keyword evidence="6" id="KW-1185">Reference proteome</keyword>
<dbReference type="InterPro" id="IPR058625">
    <property type="entry name" value="MdtA-like_BSH"/>
</dbReference>
<protein>
    <submittedName>
        <fullName evidence="5">Efflux RND transporter periplasmic adaptor subunit</fullName>
    </submittedName>
</protein>
<dbReference type="PANTHER" id="PTHR30469:SF11">
    <property type="entry name" value="BLL4320 PROTEIN"/>
    <property type="match status" value="1"/>
</dbReference>
<dbReference type="NCBIfam" id="TIGR01730">
    <property type="entry name" value="RND_mfp"/>
    <property type="match status" value="1"/>
</dbReference>
<feature type="region of interest" description="Disordered" evidence="2">
    <location>
        <begin position="359"/>
        <end position="379"/>
    </location>
</feature>
<dbReference type="InterPro" id="IPR006143">
    <property type="entry name" value="RND_pump_MFP"/>
</dbReference>
<feature type="domain" description="CusB-like beta-barrel" evidence="4">
    <location>
        <begin position="208"/>
        <end position="281"/>
    </location>
</feature>
<sequence>MSDRGQIISKRMVLMLLGCLLLFGGIFAYKFFGRYMMNQFLDNLALPAATVTSATAQIQSWREDLSGVGTVRAVNGVEVTTEAEGVVSAIHFKSGQYVHKGDLLVEIFAEPEKAQLQVLDAELRLARRNYARINTLTKRGVTTEADLDSARSTLDQVVANIEVQRARVDQRIVVAPFSGVLGIRRIDLGQNVSPGEAVVSLQQLDPIFVDFSLPEQKYAMVKAGLPIELTTDAFPGNTYHGKITAVDPQVDNASRNFLIQATLNNPKKHLRPGMFAQVSVQIDASRRVLVVPRTALVFAPYGVSVFILEKDEESDGMIANKRFVKIGEERGDLVEIVRGLLEGDVVASSGLLKLRNGEKVEINNENKPPDNPYPKPENS</sequence>
<comment type="similarity">
    <text evidence="1">Belongs to the membrane fusion protein (MFP) (TC 8.A.1) family.</text>
</comment>
<dbReference type="InterPro" id="IPR058792">
    <property type="entry name" value="Beta-barrel_RND_2"/>
</dbReference>
<organism evidence="5 6">
    <name type="scientific">Microbulbifer epialgicus</name>
    <dbReference type="NCBI Taxonomy" id="393907"/>
    <lineage>
        <taxon>Bacteria</taxon>
        <taxon>Pseudomonadati</taxon>
        <taxon>Pseudomonadota</taxon>
        <taxon>Gammaproteobacteria</taxon>
        <taxon>Cellvibrionales</taxon>
        <taxon>Microbulbiferaceae</taxon>
        <taxon>Microbulbifer</taxon>
    </lineage>
</organism>
<dbReference type="SUPFAM" id="SSF111369">
    <property type="entry name" value="HlyD-like secretion proteins"/>
    <property type="match status" value="1"/>
</dbReference>
<dbReference type="EMBL" id="JBGMEK010000009">
    <property type="protein sequence ID" value="MFA0810484.1"/>
    <property type="molecule type" value="Genomic_DNA"/>
</dbReference>
<reference evidence="5 6" key="1">
    <citation type="submission" date="2024-08" db="EMBL/GenBank/DDBJ databases">
        <authorList>
            <person name="Ishaq N."/>
        </authorList>
    </citation>
    <scope>NUCLEOTIDE SEQUENCE [LARGE SCALE GENOMIC DNA]</scope>
    <source>
        <strain evidence="5 6">DSM 18651</strain>
    </source>
</reference>
<accession>A0ABV4NXE7</accession>
<dbReference type="Pfam" id="PF25917">
    <property type="entry name" value="BSH_RND"/>
    <property type="match status" value="1"/>
</dbReference>
<evidence type="ECO:0000313" key="5">
    <source>
        <dbReference type="EMBL" id="MFA0810484.1"/>
    </source>
</evidence>
<dbReference type="Gene3D" id="2.40.420.20">
    <property type="match status" value="1"/>
</dbReference>
<gene>
    <name evidence="5" type="ORF">ACCI49_06070</name>
</gene>
<dbReference type="Gene3D" id="1.10.287.470">
    <property type="entry name" value="Helix hairpin bin"/>
    <property type="match status" value="1"/>
</dbReference>
<name>A0ABV4NXE7_9GAMM</name>
<feature type="domain" description="Multidrug resistance protein MdtA-like barrel-sandwich hybrid" evidence="3">
    <location>
        <begin position="76"/>
        <end position="197"/>
    </location>
</feature>
<evidence type="ECO:0000259" key="3">
    <source>
        <dbReference type="Pfam" id="PF25917"/>
    </source>
</evidence>
<evidence type="ECO:0000259" key="4">
    <source>
        <dbReference type="Pfam" id="PF25954"/>
    </source>
</evidence>
<dbReference type="Gene3D" id="2.40.50.100">
    <property type="match status" value="1"/>
</dbReference>